<dbReference type="Pfam" id="PF03830">
    <property type="entry name" value="PTSIIB_sorb"/>
    <property type="match status" value="1"/>
</dbReference>
<evidence type="ECO:0000256" key="4">
    <source>
        <dbReference type="ARBA" id="ARBA00022597"/>
    </source>
</evidence>
<evidence type="ECO:0000313" key="9">
    <source>
        <dbReference type="EMBL" id="OUP52291.1"/>
    </source>
</evidence>
<dbReference type="InterPro" id="IPR036667">
    <property type="entry name" value="PTS_IIB_sorbose-sp_sf"/>
</dbReference>
<accession>A0A1Y4LBU8</accession>
<evidence type="ECO:0000256" key="6">
    <source>
        <dbReference type="ARBA" id="ARBA00022683"/>
    </source>
</evidence>
<dbReference type="STRING" id="501571.GCA_900143195_00260"/>
<comment type="subcellular location">
    <subcellularLocation>
        <location evidence="1">Cytoplasm</location>
    </subcellularLocation>
</comment>
<dbReference type="PROSITE" id="PS51101">
    <property type="entry name" value="PTS_EIIB_TYPE_4"/>
    <property type="match status" value="1"/>
</dbReference>
<comment type="caution">
    <text evidence="9">The sequence shown here is derived from an EMBL/GenBank/DDBJ whole genome shotgun (WGS) entry which is preliminary data.</text>
</comment>
<gene>
    <name evidence="10" type="ORF">B5F15_07735</name>
    <name evidence="9" type="ORF">B5F17_09630</name>
</gene>
<keyword evidence="4" id="KW-0762">Sugar transport</keyword>
<evidence type="ECO:0000256" key="2">
    <source>
        <dbReference type="ARBA" id="ARBA00022448"/>
    </source>
</evidence>
<dbReference type="RefSeq" id="WP_016148509.1">
    <property type="nucleotide sequence ID" value="NZ_CABKSA010000002.1"/>
</dbReference>
<dbReference type="CDD" id="cd00001">
    <property type="entry name" value="PTS_IIB_man"/>
    <property type="match status" value="1"/>
</dbReference>
<organism evidence="9 12">
    <name type="scientific">Butyricicoccus pullicaecorum</name>
    <dbReference type="NCBI Taxonomy" id="501571"/>
    <lineage>
        <taxon>Bacteria</taxon>
        <taxon>Bacillati</taxon>
        <taxon>Bacillota</taxon>
        <taxon>Clostridia</taxon>
        <taxon>Eubacteriales</taxon>
        <taxon>Butyricicoccaceae</taxon>
        <taxon>Butyricicoccus</taxon>
    </lineage>
</organism>
<reference evidence="11 12" key="1">
    <citation type="submission" date="2017-04" db="EMBL/GenBank/DDBJ databases">
        <title>Function of individual gut microbiota members based on whole genome sequencing of pure cultures obtained from chicken caecum.</title>
        <authorList>
            <person name="Medvecky M."/>
            <person name="Cejkova D."/>
            <person name="Polansky O."/>
            <person name="Karasova D."/>
            <person name="Kubasova T."/>
            <person name="Cizek A."/>
            <person name="Rychlik I."/>
        </authorList>
    </citation>
    <scope>NUCLEOTIDE SEQUENCE [LARGE SCALE GENOMIC DNA]</scope>
    <source>
        <strain evidence="11">An179</strain>
        <strain evidence="12">An180</strain>
    </source>
</reference>
<dbReference type="InterPro" id="IPR004720">
    <property type="entry name" value="PTS_IIB_sorbose-sp"/>
</dbReference>
<keyword evidence="7" id="KW-0418">Kinase</keyword>
<feature type="domain" description="PTS EIIB type-4" evidence="8">
    <location>
        <begin position="2"/>
        <end position="163"/>
    </location>
</feature>
<dbReference type="AlphaFoldDB" id="A0A1Y4LBU8"/>
<dbReference type="Proteomes" id="UP000195326">
    <property type="component" value="Unassembled WGS sequence"/>
</dbReference>
<evidence type="ECO:0000256" key="7">
    <source>
        <dbReference type="ARBA" id="ARBA00022777"/>
    </source>
</evidence>
<keyword evidence="2" id="KW-0813">Transport</keyword>
<dbReference type="Gene3D" id="3.40.35.10">
    <property type="entry name" value="Phosphotransferase system, sorbose subfamily IIB component"/>
    <property type="match status" value="1"/>
</dbReference>
<dbReference type="EMBL" id="NFKK01000011">
    <property type="protein sequence ID" value="OUP52291.1"/>
    <property type="molecule type" value="Genomic_DNA"/>
</dbReference>
<evidence type="ECO:0000256" key="5">
    <source>
        <dbReference type="ARBA" id="ARBA00022679"/>
    </source>
</evidence>
<dbReference type="GO" id="GO:0016301">
    <property type="term" value="F:kinase activity"/>
    <property type="evidence" value="ECO:0007669"/>
    <property type="project" value="UniProtKB-KW"/>
</dbReference>
<sequence length="163" mass="18055">MSTPNIVMTRIDERLIHGQGQMWIKSLGMNTVIVANDQAAQDPMAQSLMKAVLPKDLAIRFYPVQKVIDIIYKANPAQTIFLIVKDCADALRLVQGNVPIKKINIGNIHNAEGKEKVTRSIFLGAEDKAALREMVEKYGIEFDTQTTPSGTDGAVQVNIKDYL</sequence>
<dbReference type="GO" id="GO:0009401">
    <property type="term" value="P:phosphoenolpyruvate-dependent sugar phosphotransferase system"/>
    <property type="evidence" value="ECO:0007669"/>
    <property type="project" value="UniProtKB-KW"/>
</dbReference>
<evidence type="ECO:0000313" key="12">
    <source>
        <dbReference type="Proteomes" id="UP000195897"/>
    </source>
</evidence>
<evidence type="ECO:0000256" key="1">
    <source>
        <dbReference type="ARBA" id="ARBA00004496"/>
    </source>
</evidence>
<evidence type="ECO:0000313" key="11">
    <source>
        <dbReference type="Proteomes" id="UP000195326"/>
    </source>
</evidence>
<keyword evidence="3" id="KW-0963">Cytoplasm</keyword>
<protein>
    <submittedName>
        <fullName evidence="9">PTS mannose/fructose/sorbose transporter subunit IIB</fullName>
    </submittedName>
</protein>
<dbReference type="EMBL" id="NFKL01000009">
    <property type="protein sequence ID" value="OUP58471.1"/>
    <property type="molecule type" value="Genomic_DNA"/>
</dbReference>
<name>A0A1Y4LBU8_9FIRM</name>
<keyword evidence="5" id="KW-0808">Transferase</keyword>
<evidence type="ECO:0000259" key="8">
    <source>
        <dbReference type="PROSITE" id="PS51101"/>
    </source>
</evidence>
<reference evidence="9" key="2">
    <citation type="journal article" date="2018" name="BMC Genomics">
        <title>Whole genome sequencing and function prediction of 133 gut anaerobes isolated from chicken caecum in pure cultures.</title>
        <authorList>
            <person name="Medvecky M."/>
            <person name="Cejkova D."/>
            <person name="Polansky O."/>
            <person name="Karasova D."/>
            <person name="Kubasova T."/>
            <person name="Cizek A."/>
            <person name="Rychlik I."/>
        </authorList>
    </citation>
    <scope>NUCLEOTIDE SEQUENCE</scope>
    <source>
        <strain evidence="10">An179</strain>
        <strain evidence="9">An180</strain>
    </source>
</reference>
<dbReference type="SUPFAM" id="SSF52728">
    <property type="entry name" value="PTS IIb component"/>
    <property type="match status" value="1"/>
</dbReference>
<dbReference type="Proteomes" id="UP000195897">
    <property type="component" value="Unassembled WGS sequence"/>
</dbReference>
<keyword evidence="6" id="KW-0598">Phosphotransferase system</keyword>
<evidence type="ECO:0000313" key="10">
    <source>
        <dbReference type="EMBL" id="OUP58471.1"/>
    </source>
</evidence>
<proteinExistence type="predicted"/>
<dbReference type="GO" id="GO:0005737">
    <property type="term" value="C:cytoplasm"/>
    <property type="evidence" value="ECO:0007669"/>
    <property type="project" value="UniProtKB-SubCell"/>
</dbReference>
<evidence type="ECO:0000256" key="3">
    <source>
        <dbReference type="ARBA" id="ARBA00022490"/>
    </source>
</evidence>
<dbReference type="GO" id="GO:0008982">
    <property type="term" value="F:protein-N(PI)-phosphohistidine-sugar phosphotransferase activity"/>
    <property type="evidence" value="ECO:0007669"/>
    <property type="project" value="InterPro"/>
</dbReference>